<dbReference type="PANTHER" id="PTHR10687:SF2">
    <property type="entry name" value="SECRETORY CARRIER-ASSOCIATED MEMBRANE PROTEIN"/>
    <property type="match status" value="1"/>
</dbReference>
<dbReference type="Pfam" id="PF04144">
    <property type="entry name" value="SCAMP"/>
    <property type="match status" value="1"/>
</dbReference>
<keyword evidence="4 5" id="KW-0472">Membrane</keyword>
<evidence type="ECO:0000256" key="1">
    <source>
        <dbReference type="ARBA" id="ARBA00004141"/>
    </source>
</evidence>
<gene>
    <name evidence="6" type="ORF">TRFO_11969</name>
</gene>
<feature type="transmembrane region" description="Helical" evidence="5">
    <location>
        <begin position="79"/>
        <end position="100"/>
    </location>
</feature>
<evidence type="ECO:0000256" key="3">
    <source>
        <dbReference type="ARBA" id="ARBA00022989"/>
    </source>
</evidence>
<feature type="transmembrane region" description="Helical" evidence="5">
    <location>
        <begin position="188"/>
        <end position="208"/>
    </location>
</feature>
<feature type="transmembrane region" description="Helical" evidence="5">
    <location>
        <begin position="112"/>
        <end position="138"/>
    </location>
</feature>
<dbReference type="GO" id="GO:0032588">
    <property type="term" value="C:trans-Golgi network membrane"/>
    <property type="evidence" value="ECO:0007669"/>
    <property type="project" value="TreeGrafter"/>
</dbReference>
<dbReference type="GO" id="GO:0055038">
    <property type="term" value="C:recycling endosome membrane"/>
    <property type="evidence" value="ECO:0007669"/>
    <property type="project" value="TreeGrafter"/>
</dbReference>
<comment type="subcellular location">
    <subcellularLocation>
        <location evidence="1">Membrane</location>
        <topology evidence="1">Multi-pass membrane protein</topology>
    </subcellularLocation>
</comment>
<comment type="caution">
    <text evidence="6">The sequence shown here is derived from an EMBL/GenBank/DDBJ whole genome shotgun (WGS) entry which is preliminary data.</text>
</comment>
<keyword evidence="3 5" id="KW-1133">Transmembrane helix</keyword>
<dbReference type="PANTHER" id="PTHR10687">
    <property type="entry name" value="SECRETORY CARRIER-ASSOCIATED MEMBRANE PROTEIN SCAMP"/>
    <property type="match status" value="1"/>
</dbReference>
<reference evidence="6" key="1">
    <citation type="submission" date="2016-10" db="EMBL/GenBank/DDBJ databases">
        <authorList>
            <person name="Benchimol M."/>
            <person name="Almeida L.G."/>
            <person name="Vasconcelos A.T."/>
            <person name="Perreira-Neves A."/>
            <person name="Rosa I.A."/>
            <person name="Tasca T."/>
            <person name="Bogo M.R."/>
            <person name="de Souza W."/>
        </authorList>
    </citation>
    <scope>NUCLEOTIDE SEQUENCE [LARGE SCALE GENOMIC DNA]</scope>
    <source>
        <strain evidence="6">K</strain>
    </source>
</reference>
<name>A0A1J4J342_9EUKA</name>
<dbReference type="OrthoDB" id="242866at2759"/>
<keyword evidence="2 5" id="KW-0812">Transmembrane</keyword>
<keyword evidence="7" id="KW-1185">Reference proteome</keyword>
<organism evidence="6 7">
    <name type="scientific">Tritrichomonas foetus</name>
    <dbReference type="NCBI Taxonomy" id="1144522"/>
    <lineage>
        <taxon>Eukaryota</taxon>
        <taxon>Metamonada</taxon>
        <taxon>Parabasalia</taxon>
        <taxon>Tritrichomonadida</taxon>
        <taxon>Tritrichomonadidae</taxon>
        <taxon>Tritrichomonas</taxon>
    </lineage>
</organism>
<sequence>MNDSHNSNGHMKEDQCRLTLEYCKNLETSLKKQEESLRYFMTNGGFITKPNWPKPFPIFHYDIHEIRPELQKYSEEAYFCWKSFCVALILNSFCCIFTFQYPKIIFHYDPNFFLSIVYLMVFPLITFSIANISLFHMLISRFNKRNYNRVLFSLGFIITLNFLLSCGFRQSGSNGIIFAIDLYLKQSYFPSIFACIVTFHFAVNSILYSRLFYHVFLLDEKANV</sequence>
<dbReference type="VEuPathDB" id="TrichDB:TRFO_11969"/>
<accession>A0A1J4J342</accession>
<evidence type="ECO:0000313" key="7">
    <source>
        <dbReference type="Proteomes" id="UP000179807"/>
    </source>
</evidence>
<evidence type="ECO:0000313" key="6">
    <source>
        <dbReference type="EMBL" id="OHS93161.1"/>
    </source>
</evidence>
<protein>
    <submittedName>
        <fullName evidence="6">Uncharacterized protein</fullName>
    </submittedName>
</protein>
<evidence type="ECO:0000256" key="4">
    <source>
        <dbReference type="ARBA" id="ARBA00023136"/>
    </source>
</evidence>
<dbReference type="InterPro" id="IPR007273">
    <property type="entry name" value="SCAMP"/>
</dbReference>
<evidence type="ECO:0000256" key="2">
    <source>
        <dbReference type="ARBA" id="ARBA00022692"/>
    </source>
</evidence>
<feature type="transmembrane region" description="Helical" evidence="5">
    <location>
        <begin position="150"/>
        <end position="168"/>
    </location>
</feature>
<dbReference type="AlphaFoldDB" id="A0A1J4J342"/>
<dbReference type="GO" id="GO:0015031">
    <property type="term" value="P:protein transport"/>
    <property type="evidence" value="ECO:0007669"/>
    <property type="project" value="InterPro"/>
</dbReference>
<dbReference type="EMBL" id="MLAK01001426">
    <property type="protein sequence ID" value="OHS93161.1"/>
    <property type="molecule type" value="Genomic_DNA"/>
</dbReference>
<proteinExistence type="predicted"/>
<evidence type="ECO:0000256" key="5">
    <source>
        <dbReference type="SAM" id="Phobius"/>
    </source>
</evidence>
<dbReference type="RefSeq" id="XP_068346298.1">
    <property type="nucleotide sequence ID" value="XM_068496347.1"/>
</dbReference>
<dbReference type="GeneID" id="94831051"/>
<dbReference type="Proteomes" id="UP000179807">
    <property type="component" value="Unassembled WGS sequence"/>
</dbReference>